<sequence>MTNLKEGNPSAYYIIARKVVGLATVCLIIQLSFEGLFLGTLFRVDCTNSDFTECKTKIDLELQSNGLSNTAPSCAAMALGVVALSGIMMLLENRYQLMPNDQQPLIRFSQGWNFAGMIVIMQNLQTYKLTINYALEGTFCDVTWYNGTGKNQIGEDYPG</sequence>
<evidence type="ECO:0000313" key="3">
    <source>
        <dbReference type="Proteomes" id="UP000789706"/>
    </source>
</evidence>
<organism evidence="2 3">
    <name type="scientific">Diversispora eburnea</name>
    <dbReference type="NCBI Taxonomy" id="1213867"/>
    <lineage>
        <taxon>Eukaryota</taxon>
        <taxon>Fungi</taxon>
        <taxon>Fungi incertae sedis</taxon>
        <taxon>Mucoromycota</taxon>
        <taxon>Glomeromycotina</taxon>
        <taxon>Glomeromycetes</taxon>
        <taxon>Diversisporales</taxon>
        <taxon>Diversisporaceae</taxon>
        <taxon>Diversispora</taxon>
    </lineage>
</organism>
<reference evidence="2" key="1">
    <citation type="submission" date="2021-06" db="EMBL/GenBank/DDBJ databases">
        <authorList>
            <person name="Kallberg Y."/>
            <person name="Tangrot J."/>
            <person name="Rosling A."/>
        </authorList>
    </citation>
    <scope>NUCLEOTIDE SEQUENCE</scope>
    <source>
        <strain evidence="2">AZ414A</strain>
    </source>
</reference>
<protein>
    <submittedName>
        <fullName evidence="2">5069_t:CDS:1</fullName>
    </submittedName>
</protein>
<dbReference type="Proteomes" id="UP000789706">
    <property type="component" value="Unassembled WGS sequence"/>
</dbReference>
<dbReference type="OrthoDB" id="2482645at2759"/>
<evidence type="ECO:0000313" key="2">
    <source>
        <dbReference type="EMBL" id="CAG8522421.1"/>
    </source>
</evidence>
<gene>
    <name evidence="2" type="ORF">DEBURN_LOCUS5730</name>
</gene>
<feature type="transmembrane region" description="Helical" evidence="1">
    <location>
        <begin position="70"/>
        <end position="91"/>
    </location>
</feature>
<evidence type="ECO:0000256" key="1">
    <source>
        <dbReference type="SAM" id="Phobius"/>
    </source>
</evidence>
<comment type="caution">
    <text evidence="2">The sequence shown here is derived from an EMBL/GenBank/DDBJ whole genome shotgun (WGS) entry which is preliminary data.</text>
</comment>
<keyword evidence="1" id="KW-0472">Membrane</keyword>
<keyword evidence="1" id="KW-1133">Transmembrane helix</keyword>
<dbReference type="EMBL" id="CAJVPK010000527">
    <property type="protein sequence ID" value="CAG8522421.1"/>
    <property type="molecule type" value="Genomic_DNA"/>
</dbReference>
<feature type="transmembrane region" description="Helical" evidence="1">
    <location>
        <begin position="12"/>
        <end position="33"/>
    </location>
</feature>
<keyword evidence="3" id="KW-1185">Reference proteome</keyword>
<keyword evidence="1" id="KW-0812">Transmembrane</keyword>
<proteinExistence type="predicted"/>
<dbReference type="AlphaFoldDB" id="A0A9N9FB48"/>
<name>A0A9N9FB48_9GLOM</name>
<accession>A0A9N9FB48</accession>